<keyword evidence="3" id="KW-1185">Reference proteome</keyword>
<evidence type="ECO:0000313" key="2">
    <source>
        <dbReference type="EMBL" id="CAH0032813.1"/>
    </source>
</evidence>
<dbReference type="OrthoDB" id="5153079at2759"/>
<accession>A0A9N9VVC1</accession>
<feature type="compositionally biased region" description="Basic and acidic residues" evidence="1">
    <location>
        <begin position="27"/>
        <end position="41"/>
    </location>
</feature>
<dbReference type="AlphaFoldDB" id="A0A9N9VVC1"/>
<gene>
    <name evidence="2" type="ORF">CRHIZ90672A_00002564</name>
</gene>
<evidence type="ECO:0000256" key="1">
    <source>
        <dbReference type="SAM" id="MobiDB-lite"/>
    </source>
</evidence>
<organism evidence="2 3">
    <name type="scientific">Clonostachys rhizophaga</name>
    <dbReference type="NCBI Taxonomy" id="160324"/>
    <lineage>
        <taxon>Eukaryota</taxon>
        <taxon>Fungi</taxon>
        <taxon>Dikarya</taxon>
        <taxon>Ascomycota</taxon>
        <taxon>Pezizomycotina</taxon>
        <taxon>Sordariomycetes</taxon>
        <taxon>Hypocreomycetidae</taxon>
        <taxon>Hypocreales</taxon>
        <taxon>Bionectriaceae</taxon>
        <taxon>Clonostachys</taxon>
    </lineage>
</organism>
<comment type="caution">
    <text evidence="2">The sequence shown here is derived from an EMBL/GenBank/DDBJ whole genome shotgun (WGS) entry which is preliminary data.</text>
</comment>
<protein>
    <submittedName>
        <fullName evidence="2">Uncharacterized protein</fullName>
    </submittedName>
</protein>
<feature type="compositionally biased region" description="Basic and acidic residues" evidence="1">
    <location>
        <begin position="215"/>
        <end position="224"/>
    </location>
</feature>
<dbReference type="Proteomes" id="UP000696573">
    <property type="component" value="Unassembled WGS sequence"/>
</dbReference>
<reference evidence="2" key="1">
    <citation type="submission" date="2021-10" db="EMBL/GenBank/DDBJ databases">
        <authorList>
            <person name="Piombo E."/>
        </authorList>
    </citation>
    <scope>NUCLEOTIDE SEQUENCE</scope>
</reference>
<evidence type="ECO:0000313" key="3">
    <source>
        <dbReference type="Proteomes" id="UP000696573"/>
    </source>
</evidence>
<proteinExistence type="predicted"/>
<feature type="compositionally biased region" description="Pro residues" evidence="1">
    <location>
        <begin position="179"/>
        <end position="190"/>
    </location>
</feature>
<feature type="region of interest" description="Disordered" evidence="1">
    <location>
        <begin position="22"/>
        <end position="41"/>
    </location>
</feature>
<sequence length="263" mass="29384">MAPALPEAEPSELDGARYRQLNKKSRHPPEHPRLGRLDHPPRLSSSMRLVALSSHNGGVAAVGGFGSSPSGNFIDYSGWIEWREWECWLLFVKNLRASGDYDYGMRITPTSIFVPERRLEEVSQQLESMERERLLLLRDGRHNCFTDCYVPWQCKEVQRKFARRSSSLSNKERSQSPRPAMPDSPKSPPPSDDEDGEDVGWIDVGDDIDAGSPGTKDEDADLGRPRRRLPSPLLPSDGAPEIYEDEDAADGPGLGSDEEVTIE</sequence>
<name>A0A9N9VVC1_9HYPO</name>
<feature type="compositionally biased region" description="Acidic residues" evidence="1">
    <location>
        <begin position="191"/>
        <end position="209"/>
    </location>
</feature>
<feature type="region of interest" description="Disordered" evidence="1">
    <location>
        <begin position="165"/>
        <end position="263"/>
    </location>
</feature>
<dbReference type="EMBL" id="CABFNQ020000744">
    <property type="protein sequence ID" value="CAH0032813.1"/>
    <property type="molecule type" value="Genomic_DNA"/>
</dbReference>